<comment type="similarity">
    <text evidence="9">Belongs to the TatA/E family.</text>
</comment>
<dbReference type="HAMAP" id="MF_00236">
    <property type="entry name" value="TatA_E"/>
    <property type="match status" value="1"/>
</dbReference>
<keyword evidence="4 9" id="KW-0812">Transmembrane</keyword>
<keyword evidence="2 9" id="KW-0813">Transport</keyword>
<dbReference type="Proteomes" id="UP001156670">
    <property type="component" value="Unassembled WGS sequence"/>
</dbReference>
<evidence type="ECO:0000256" key="4">
    <source>
        <dbReference type="ARBA" id="ARBA00022692"/>
    </source>
</evidence>
<dbReference type="EMBL" id="BSOB01000025">
    <property type="protein sequence ID" value="GLQ93931.1"/>
    <property type="molecule type" value="Genomic_DNA"/>
</dbReference>
<keyword evidence="8 9" id="KW-0472">Membrane</keyword>
<protein>
    <recommendedName>
        <fullName evidence="9">Sec-independent protein translocase protein TatA</fullName>
    </recommendedName>
</protein>
<keyword evidence="3 9" id="KW-1003">Cell membrane</keyword>
<feature type="compositionally biased region" description="Basic and acidic residues" evidence="10">
    <location>
        <begin position="59"/>
        <end position="70"/>
    </location>
</feature>
<evidence type="ECO:0000256" key="3">
    <source>
        <dbReference type="ARBA" id="ARBA00022475"/>
    </source>
</evidence>
<name>A0ABQ5XRN1_9GAMM</name>
<keyword evidence="7 9" id="KW-0811">Translocation</keyword>
<evidence type="ECO:0000256" key="8">
    <source>
        <dbReference type="ARBA" id="ARBA00023136"/>
    </source>
</evidence>
<proteinExistence type="inferred from homology"/>
<keyword evidence="12" id="KW-1185">Reference proteome</keyword>
<evidence type="ECO:0000313" key="12">
    <source>
        <dbReference type="Proteomes" id="UP001156670"/>
    </source>
</evidence>
<dbReference type="PANTHER" id="PTHR42982:SF1">
    <property type="entry name" value="SEC-INDEPENDENT PROTEIN TRANSLOCASE PROTEIN TATA"/>
    <property type="match status" value="1"/>
</dbReference>
<keyword evidence="6 9" id="KW-1133">Transmembrane helix</keyword>
<evidence type="ECO:0000256" key="7">
    <source>
        <dbReference type="ARBA" id="ARBA00023010"/>
    </source>
</evidence>
<dbReference type="InterPro" id="IPR006312">
    <property type="entry name" value="TatA/E"/>
</dbReference>
<evidence type="ECO:0000256" key="2">
    <source>
        <dbReference type="ARBA" id="ARBA00022448"/>
    </source>
</evidence>
<reference evidence="12" key="1">
    <citation type="journal article" date="2019" name="Int. J. Syst. Evol. Microbiol.">
        <title>The Global Catalogue of Microorganisms (GCM) 10K type strain sequencing project: providing services to taxonomists for standard genome sequencing and annotation.</title>
        <authorList>
            <consortium name="The Broad Institute Genomics Platform"/>
            <consortium name="The Broad Institute Genome Sequencing Center for Infectious Disease"/>
            <person name="Wu L."/>
            <person name="Ma J."/>
        </authorList>
    </citation>
    <scope>NUCLEOTIDE SEQUENCE [LARGE SCALE GENOMIC DNA]</scope>
    <source>
        <strain evidence="12">NBRC 111980</strain>
    </source>
</reference>
<gene>
    <name evidence="9" type="primary">tatA</name>
    <name evidence="11" type="ORF">GCM10007901_28820</name>
</gene>
<dbReference type="NCBIfam" id="TIGR01411">
    <property type="entry name" value="tatAE"/>
    <property type="match status" value="1"/>
</dbReference>
<comment type="caution">
    <text evidence="11">The sequence shown here is derived from an EMBL/GenBank/DDBJ whole genome shotgun (WGS) entry which is preliminary data.</text>
</comment>
<dbReference type="NCBIfam" id="NF002813">
    <property type="entry name" value="PRK02958.1"/>
    <property type="match status" value="1"/>
</dbReference>
<evidence type="ECO:0000313" key="11">
    <source>
        <dbReference type="EMBL" id="GLQ93931.1"/>
    </source>
</evidence>
<organism evidence="11 12">
    <name type="scientific">Dyella acidisoli</name>
    <dbReference type="NCBI Taxonomy" id="1867834"/>
    <lineage>
        <taxon>Bacteria</taxon>
        <taxon>Pseudomonadati</taxon>
        <taxon>Pseudomonadota</taxon>
        <taxon>Gammaproteobacteria</taxon>
        <taxon>Lysobacterales</taxon>
        <taxon>Rhodanobacteraceae</taxon>
        <taxon>Dyella</taxon>
    </lineage>
</organism>
<evidence type="ECO:0000256" key="1">
    <source>
        <dbReference type="ARBA" id="ARBA00004162"/>
    </source>
</evidence>
<comment type="subcellular location">
    <subcellularLocation>
        <location evidence="1 9">Cell membrane</location>
        <topology evidence="1 9">Single-pass membrane protein</topology>
    </subcellularLocation>
</comment>
<evidence type="ECO:0000256" key="10">
    <source>
        <dbReference type="SAM" id="MobiDB-lite"/>
    </source>
</evidence>
<dbReference type="InterPro" id="IPR003369">
    <property type="entry name" value="TatA/B/E"/>
</dbReference>
<feature type="transmembrane region" description="Helical" evidence="9">
    <location>
        <begin position="15"/>
        <end position="32"/>
    </location>
</feature>
<dbReference type="Gene3D" id="1.20.5.3310">
    <property type="match status" value="1"/>
</dbReference>
<comment type="function">
    <text evidence="9">Part of the twin-arginine translocation (Tat) system that transports large folded proteins containing a characteristic twin-arginine motif in their signal peptide across membranes. TatA could form the protein-conducting channel of the Tat system.</text>
</comment>
<sequence>MAGLRNEVLMGLDSIWHWAILLVIILLVFGTGKLTRVGSDLGNAVRGFKKAMQGDEDEEKRKAQEKEKLQADPPLGTGSSTGQQQRDSSETK</sequence>
<evidence type="ECO:0000256" key="6">
    <source>
        <dbReference type="ARBA" id="ARBA00022989"/>
    </source>
</evidence>
<feature type="compositionally biased region" description="Polar residues" evidence="10">
    <location>
        <begin position="77"/>
        <end position="86"/>
    </location>
</feature>
<dbReference type="Pfam" id="PF02416">
    <property type="entry name" value="TatA_B_E"/>
    <property type="match status" value="1"/>
</dbReference>
<dbReference type="PANTHER" id="PTHR42982">
    <property type="entry name" value="SEC-INDEPENDENT PROTEIN TRANSLOCASE PROTEIN TATA"/>
    <property type="match status" value="1"/>
</dbReference>
<evidence type="ECO:0000256" key="9">
    <source>
        <dbReference type="HAMAP-Rule" id="MF_00236"/>
    </source>
</evidence>
<evidence type="ECO:0000256" key="5">
    <source>
        <dbReference type="ARBA" id="ARBA00022927"/>
    </source>
</evidence>
<feature type="region of interest" description="Disordered" evidence="10">
    <location>
        <begin position="49"/>
        <end position="92"/>
    </location>
</feature>
<comment type="subunit">
    <text evidence="9">The Tat system comprises two distinct complexes: a TatABC complex, containing multiple copies of TatA, TatB and TatC subunits, and a separate TatA complex, containing only TatA subunits. Substrates initially bind to the TatABC complex, which probably triggers association of the separate TatA complex to form the active translocon.</text>
</comment>
<accession>A0ABQ5XRN1</accession>
<keyword evidence="5 9" id="KW-0653">Protein transport</keyword>